<proteinExistence type="predicted"/>
<sequence length="8" mass="809">MCAAEVAD</sequence>
<dbReference type="Proteomes" id="UP000054988">
    <property type="component" value="Unassembled WGS sequence"/>
</dbReference>
<evidence type="ECO:0000313" key="2">
    <source>
        <dbReference type="Proteomes" id="UP000054988"/>
    </source>
</evidence>
<gene>
    <name evidence="1" type="ORF">WG66_6032</name>
</gene>
<name>A0A0W0FYG6_MONRR</name>
<protein>
    <submittedName>
        <fullName evidence="1">Uncharacterized protein</fullName>
    </submittedName>
</protein>
<evidence type="ECO:0000313" key="1">
    <source>
        <dbReference type="EMBL" id="KTB41388.1"/>
    </source>
</evidence>
<comment type="caution">
    <text evidence="1">The sequence shown here is derived from an EMBL/GenBank/DDBJ whole genome shotgun (WGS) entry which is preliminary data.</text>
</comment>
<organism evidence="1 2">
    <name type="scientific">Moniliophthora roreri</name>
    <name type="common">Frosty pod rot fungus</name>
    <name type="synonym">Monilia roreri</name>
    <dbReference type="NCBI Taxonomy" id="221103"/>
    <lineage>
        <taxon>Eukaryota</taxon>
        <taxon>Fungi</taxon>
        <taxon>Dikarya</taxon>
        <taxon>Basidiomycota</taxon>
        <taxon>Agaricomycotina</taxon>
        <taxon>Agaricomycetes</taxon>
        <taxon>Agaricomycetidae</taxon>
        <taxon>Agaricales</taxon>
        <taxon>Marasmiineae</taxon>
        <taxon>Marasmiaceae</taxon>
        <taxon>Moniliophthora</taxon>
    </lineage>
</organism>
<reference evidence="1 2" key="1">
    <citation type="submission" date="2015-12" db="EMBL/GenBank/DDBJ databases">
        <title>Draft genome sequence of Moniliophthora roreri, the causal agent of frosty pod rot of cacao.</title>
        <authorList>
            <person name="Aime M.C."/>
            <person name="Diaz-Valderrama J.R."/>
            <person name="Kijpornyongpan T."/>
            <person name="Phillips-Mora W."/>
        </authorList>
    </citation>
    <scope>NUCLEOTIDE SEQUENCE [LARGE SCALE GENOMIC DNA]</scope>
    <source>
        <strain evidence="1 2">MCA 2952</strain>
    </source>
</reference>
<accession>A0A0W0FYG6</accession>
<dbReference type="EMBL" id="LATX01001470">
    <property type="protein sequence ID" value="KTB41388.1"/>
    <property type="molecule type" value="Genomic_DNA"/>
</dbReference>